<feature type="compositionally biased region" description="Basic residues" evidence="1">
    <location>
        <begin position="484"/>
        <end position="493"/>
    </location>
</feature>
<feature type="region of interest" description="Disordered" evidence="1">
    <location>
        <begin position="221"/>
        <end position="265"/>
    </location>
</feature>
<protein>
    <recommendedName>
        <fullName evidence="2">SPIN90/Ldb17 leucine-rich domain-containing protein</fullName>
    </recommendedName>
</protein>
<dbReference type="GO" id="GO:0071933">
    <property type="term" value="F:Arp2/3 complex binding"/>
    <property type="evidence" value="ECO:0007669"/>
    <property type="project" value="TreeGrafter"/>
</dbReference>
<feature type="domain" description="SPIN90/Ldb17 leucine-rich" evidence="2">
    <location>
        <begin position="196"/>
        <end position="376"/>
    </location>
</feature>
<dbReference type="OrthoDB" id="445362at2759"/>
<feature type="compositionally biased region" description="Low complexity" evidence="1">
    <location>
        <begin position="422"/>
        <end position="442"/>
    </location>
</feature>
<name>A0A165CGE7_9BASI</name>
<dbReference type="Proteomes" id="UP000076842">
    <property type="component" value="Unassembled WGS sequence"/>
</dbReference>
<dbReference type="PANTHER" id="PTHR13357:SF1">
    <property type="entry name" value="NCK-INTERACTING PROTEIN WITH SH3 DOMAIN"/>
    <property type="match status" value="1"/>
</dbReference>
<feature type="region of interest" description="Disordered" evidence="1">
    <location>
        <begin position="472"/>
        <end position="520"/>
    </location>
</feature>
<dbReference type="GO" id="GO:0000147">
    <property type="term" value="P:actin cortical patch assembly"/>
    <property type="evidence" value="ECO:0007669"/>
    <property type="project" value="TreeGrafter"/>
</dbReference>
<proteinExistence type="predicted"/>
<evidence type="ECO:0000256" key="1">
    <source>
        <dbReference type="SAM" id="MobiDB-lite"/>
    </source>
</evidence>
<keyword evidence="4" id="KW-1185">Reference proteome</keyword>
<feature type="region of interest" description="Disordered" evidence="1">
    <location>
        <begin position="411"/>
        <end position="444"/>
    </location>
</feature>
<dbReference type="STRING" id="1353952.A0A165CGE7"/>
<dbReference type="GO" id="GO:0030479">
    <property type="term" value="C:actin cortical patch"/>
    <property type="evidence" value="ECO:0007669"/>
    <property type="project" value="TreeGrafter"/>
</dbReference>
<evidence type="ECO:0000313" key="3">
    <source>
        <dbReference type="EMBL" id="KZT50746.1"/>
    </source>
</evidence>
<dbReference type="FunCoup" id="A0A165CGE7">
    <property type="interactions" value="12"/>
</dbReference>
<evidence type="ECO:0000259" key="2">
    <source>
        <dbReference type="Pfam" id="PF09431"/>
    </source>
</evidence>
<dbReference type="AlphaFoldDB" id="A0A165CGE7"/>
<gene>
    <name evidence="3" type="ORF">CALCODRAFT_504381</name>
</gene>
<dbReference type="InParanoid" id="A0A165CGE7"/>
<feature type="region of interest" description="Disordered" evidence="1">
    <location>
        <begin position="543"/>
        <end position="605"/>
    </location>
</feature>
<dbReference type="EMBL" id="KV424147">
    <property type="protein sequence ID" value="KZT50746.1"/>
    <property type="molecule type" value="Genomic_DNA"/>
</dbReference>
<feature type="compositionally biased region" description="Polar residues" evidence="1">
    <location>
        <begin position="236"/>
        <end position="265"/>
    </location>
</feature>
<feature type="compositionally biased region" description="Low complexity" evidence="1">
    <location>
        <begin position="472"/>
        <end position="483"/>
    </location>
</feature>
<reference evidence="3 4" key="1">
    <citation type="journal article" date="2016" name="Mol. Biol. Evol.">
        <title>Comparative Genomics of Early-Diverging Mushroom-Forming Fungi Provides Insights into the Origins of Lignocellulose Decay Capabilities.</title>
        <authorList>
            <person name="Nagy L.G."/>
            <person name="Riley R."/>
            <person name="Tritt A."/>
            <person name="Adam C."/>
            <person name="Daum C."/>
            <person name="Floudas D."/>
            <person name="Sun H."/>
            <person name="Yadav J.S."/>
            <person name="Pangilinan J."/>
            <person name="Larsson K.H."/>
            <person name="Matsuura K."/>
            <person name="Barry K."/>
            <person name="Labutti K."/>
            <person name="Kuo R."/>
            <person name="Ohm R.A."/>
            <person name="Bhattacharya S.S."/>
            <person name="Shirouzu T."/>
            <person name="Yoshinaga Y."/>
            <person name="Martin F.M."/>
            <person name="Grigoriev I.V."/>
            <person name="Hibbett D.S."/>
        </authorList>
    </citation>
    <scope>NUCLEOTIDE SEQUENCE [LARGE SCALE GENOMIC DNA]</scope>
    <source>
        <strain evidence="3 4">HHB12733</strain>
    </source>
</reference>
<evidence type="ECO:0000313" key="4">
    <source>
        <dbReference type="Proteomes" id="UP000076842"/>
    </source>
</evidence>
<dbReference type="Pfam" id="PF09431">
    <property type="entry name" value="SPIN90_LRD"/>
    <property type="match status" value="1"/>
</dbReference>
<organism evidence="3 4">
    <name type="scientific">Calocera cornea HHB12733</name>
    <dbReference type="NCBI Taxonomy" id="1353952"/>
    <lineage>
        <taxon>Eukaryota</taxon>
        <taxon>Fungi</taxon>
        <taxon>Dikarya</taxon>
        <taxon>Basidiomycota</taxon>
        <taxon>Agaricomycotina</taxon>
        <taxon>Dacrymycetes</taxon>
        <taxon>Dacrymycetales</taxon>
        <taxon>Dacrymycetaceae</taxon>
        <taxon>Calocera</taxon>
    </lineage>
</organism>
<dbReference type="GO" id="GO:0006897">
    <property type="term" value="P:endocytosis"/>
    <property type="evidence" value="ECO:0007669"/>
    <property type="project" value="TreeGrafter"/>
</dbReference>
<dbReference type="PANTHER" id="PTHR13357">
    <property type="entry name" value="SH3 ADAPTER PROTEIN SPIN90 NCK INTERACTING PROTEIN WITH SH3 DOMAIN"/>
    <property type="match status" value="1"/>
</dbReference>
<dbReference type="InterPro" id="IPR018556">
    <property type="entry name" value="SPIN90/Ldb17_LRD"/>
</dbReference>
<feature type="compositionally biased region" description="Basic residues" evidence="1">
    <location>
        <begin position="223"/>
        <end position="232"/>
    </location>
</feature>
<sequence>MDSVVYHIRTSQQFWSELEECLRLPPDATLAQLDTALETFVSICSSYHQEYLPTKMQMEQACRMLLSSELFAFHSERESERVLREARVCTNPHTQLILFHILLHHGRTHPSFFRSVSKWQPLIPLLLDHLLVDIDMVVPFTSAGGWVEEHMRLLSVKVLYEVCRVQKMGLNELKIFDDALIDHLFDLVEHTRTFPDEDLNYSLIKLIVALNEQFMVASIPNPQHHHHHHHHPDTHIPTNGSLSPPHSAHSLASLTSPKPGATSTPQNRVLEVLVRRLGSTKTFGENMIFMLNRADGSAEALCMQLLILKMLYLLFTTPGTQEYFYTNDLCVLVDVFIRELNDLPEESESLRHTYLRVLHPLLTNTQLRLVPYKRLEIRRILHAHIANAHIREINATTKRLVERCLSAPWAGNLGPPEDDARSISSTGSGSTPTSPASSRGGTVDSLIPSVASLRIPRYDNKSTTSVNAVAAAVPASPSASPKAHNARPRRTSRAHSDPSSPPGGTVEFTPIHASLPAPHLSPHLVPVRRHDHPVRKNQVLTSITNDRVRAGSAPPTPPPRKRKPPAIPDRSHKYKSPPAISVTDFALPGEAEAPAKPRSRATVQL</sequence>
<accession>A0A165CGE7</accession>
<dbReference type="GO" id="GO:0051666">
    <property type="term" value="P:actin cortical patch localization"/>
    <property type="evidence" value="ECO:0007669"/>
    <property type="project" value="TreeGrafter"/>
</dbReference>
<dbReference type="InterPro" id="IPR030125">
    <property type="entry name" value="SPIN90/Ldb17"/>
</dbReference>